<dbReference type="NCBIfam" id="NF002204">
    <property type="entry name" value="PRK01077.1"/>
    <property type="match status" value="1"/>
</dbReference>
<dbReference type="RefSeq" id="WP_117358312.1">
    <property type="nucleotide sequence ID" value="NZ_QURH01000273.1"/>
</dbReference>
<dbReference type="GO" id="GO:0005524">
    <property type="term" value="F:ATP binding"/>
    <property type="evidence" value="ECO:0007669"/>
    <property type="project" value="UniProtKB-UniRule"/>
</dbReference>
<comment type="miscellaneous">
    <text evidence="7">The a and c carboxylates of hydrogenobyrinate are activated for nucleophilic attack via formation of a phosphorylated intermediate by ATP. CobB catalyzes first the amidation of the c-carboxylate, and then that of the a-carboxylate.</text>
</comment>
<dbReference type="Pfam" id="PF01656">
    <property type="entry name" value="CbiA"/>
    <property type="match status" value="1"/>
</dbReference>
<dbReference type="AlphaFoldDB" id="A0A372JKR0"/>
<keyword evidence="7" id="KW-0169">Cobalamin biosynthesis</keyword>
<dbReference type="Pfam" id="PF07685">
    <property type="entry name" value="GATase_3"/>
    <property type="match status" value="1"/>
</dbReference>
<dbReference type="NCBIfam" id="TIGR00379">
    <property type="entry name" value="cobB"/>
    <property type="match status" value="1"/>
</dbReference>
<dbReference type="PROSITE" id="PS51274">
    <property type="entry name" value="GATASE_COBBQ"/>
    <property type="match status" value="1"/>
</dbReference>
<keyword evidence="11" id="KW-1185">Reference proteome</keyword>
<dbReference type="InterPro" id="IPR011698">
    <property type="entry name" value="GATase_3"/>
</dbReference>
<feature type="active site" description="Nucleophile" evidence="7">
    <location>
        <position position="362"/>
    </location>
</feature>
<dbReference type="PANTHER" id="PTHR43873:SF1">
    <property type="entry name" value="COBYRINATE A,C-DIAMIDE SYNTHASE"/>
    <property type="match status" value="1"/>
</dbReference>
<comment type="caution">
    <text evidence="10">The sequence shown here is derived from an EMBL/GenBank/DDBJ whole genome shotgun (WGS) entry which is preliminary data.</text>
</comment>
<comment type="pathway">
    <text evidence="7">Cofactor biosynthesis; adenosylcobalamin biosynthesis; cob(II)yrinate a,c-diamide from precorrin-2 (aerobic route): step 9/10.</text>
</comment>
<comment type="cofactor">
    <cofactor evidence="1 7">
        <name>Mg(2+)</name>
        <dbReference type="ChEBI" id="CHEBI:18420"/>
    </cofactor>
</comment>
<dbReference type="PANTHER" id="PTHR43873">
    <property type="entry name" value="COBYRINATE A,C-DIAMIDE SYNTHASE"/>
    <property type="match status" value="1"/>
</dbReference>
<dbReference type="InterPro" id="IPR027417">
    <property type="entry name" value="P-loop_NTPase"/>
</dbReference>
<proteinExistence type="inferred from homology"/>
<protein>
    <recommendedName>
        <fullName evidence="7">Hydrogenobyrinate a,c-diamide synthase</fullName>
        <ecNumber evidence="7">6.3.5.9</ecNumber>
    </recommendedName>
    <alternativeName>
        <fullName evidence="7">Hydrogenobyrinic acid a,c-diamide synthase</fullName>
    </alternativeName>
</protein>
<feature type="domain" description="CobQ/CobB/MinD/ParA nucleotide binding" evidence="8">
    <location>
        <begin position="7"/>
        <end position="208"/>
    </location>
</feature>
<keyword evidence="6 7" id="KW-0315">Glutamine amidotransferase</keyword>
<name>A0A372JKR0_9ACTN</name>
<sequence length="474" mass="48738">MVAIPRLVVAAPASGSGKTTVATGLMAALAARGLAVSPHKVGPDYIDPGYHGLATGRPGRNLDPWLTSEALVAPLFLHGARGADVAVVEGVMGMFDGAAKAGPGGASGGDFASTAHVATLLDAPVVLVVDASAASRSVAAVVHGFRSFGAGRGGAAGRGRDVRFGGVVLNRVGSEAHAALCREAIEETGVPVLGALPRTDDIAKPSRHLGLVPAAERHAEAVETVRRLGELVAAHCDLDALMALARSAPDLREEPWTPSFAESVRAESVRAESVRAESGRVRVAVAGGAAFTFGYAENEELLAAAGAEVVRFDPLRDERLPPGTRAVVIGGGFPEVYAADLSANEPLRKEVAAFAGPVYAECAGLLYLADELDGRPMCGVLRGVTATMSPRLTLGYRAAVAVADSVVARAGERFHGHEFHRTVTAPAHGATPAWQWSKAGPAGFVQGGCVASYLHLHWAGSPDSARRLVEAAVR</sequence>
<dbReference type="Gene3D" id="3.40.50.300">
    <property type="entry name" value="P-loop containing nucleotide triphosphate hydrolases"/>
    <property type="match status" value="1"/>
</dbReference>
<organism evidence="10 11">
    <name type="scientific">Actinomadura logoneensis</name>
    <dbReference type="NCBI Taxonomy" id="2293572"/>
    <lineage>
        <taxon>Bacteria</taxon>
        <taxon>Bacillati</taxon>
        <taxon>Actinomycetota</taxon>
        <taxon>Actinomycetes</taxon>
        <taxon>Streptosporangiales</taxon>
        <taxon>Thermomonosporaceae</taxon>
        <taxon>Actinomadura</taxon>
    </lineage>
</organism>
<dbReference type="Proteomes" id="UP000261811">
    <property type="component" value="Unassembled WGS sequence"/>
</dbReference>
<keyword evidence="5 7" id="KW-0460">Magnesium</keyword>
<dbReference type="EMBL" id="QURH01000273">
    <property type="protein sequence ID" value="RFU40607.1"/>
    <property type="molecule type" value="Genomic_DNA"/>
</dbReference>
<evidence type="ECO:0000259" key="9">
    <source>
        <dbReference type="Pfam" id="PF07685"/>
    </source>
</evidence>
<feature type="domain" description="CobB/CobQ-like glutamine amidotransferase" evidence="9">
    <location>
        <begin position="282"/>
        <end position="460"/>
    </location>
</feature>
<keyword evidence="3 7" id="KW-0547">Nucleotide-binding</keyword>
<reference evidence="10 11" key="1">
    <citation type="submission" date="2018-08" db="EMBL/GenBank/DDBJ databases">
        <title>Actinomadura jelena sp. nov., a novel Actinomycete isolated from soil in Chad.</title>
        <authorList>
            <person name="Shi L."/>
        </authorList>
    </citation>
    <scope>NUCLEOTIDE SEQUENCE [LARGE SCALE GENOMIC DNA]</scope>
    <source>
        <strain evidence="10 11">NEAU-G17</strain>
    </source>
</reference>
<evidence type="ECO:0000256" key="5">
    <source>
        <dbReference type="ARBA" id="ARBA00022842"/>
    </source>
</evidence>
<comment type="domain">
    <text evidence="7">Comprises of two domains. The C-terminal domain contains the binding site for glutamine and catalyzes the hydrolysis of this substrate to glutamate and ammonia. The N-terminal domain is anticipated to bind ATP and hydrogenobyrinate and catalyzes the ultimate synthesis of the diamide product. The ammonia produced via the glutaminase domain is probably translocated to the adjacent domain via a molecular tunnel, where it reacts with an activated intermediate.</text>
</comment>
<dbReference type="CDD" id="cd03130">
    <property type="entry name" value="GATase1_CobB"/>
    <property type="match status" value="1"/>
</dbReference>
<evidence type="ECO:0000313" key="10">
    <source>
        <dbReference type="EMBL" id="RFU40607.1"/>
    </source>
</evidence>
<evidence type="ECO:0000256" key="1">
    <source>
        <dbReference type="ARBA" id="ARBA00001946"/>
    </source>
</evidence>
<evidence type="ECO:0000256" key="3">
    <source>
        <dbReference type="ARBA" id="ARBA00022741"/>
    </source>
</evidence>
<evidence type="ECO:0000259" key="8">
    <source>
        <dbReference type="Pfam" id="PF01656"/>
    </source>
</evidence>
<gene>
    <name evidence="7" type="primary">cobB</name>
    <name evidence="10" type="ORF">DZF91_16285</name>
</gene>
<dbReference type="GO" id="GO:0042242">
    <property type="term" value="F:cobyrinic acid a,c-diamide synthase activity"/>
    <property type="evidence" value="ECO:0007669"/>
    <property type="project" value="InterPro"/>
</dbReference>
<evidence type="ECO:0000256" key="7">
    <source>
        <dbReference type="HAMAP-Rule" id="MF_00027"/>
    </source>
</evidence>
<dbReference type="HAMAP" id="MF_00027">
    <property type="entry name" value="CobB_CbiA"/>
    <property type="match status" value="1"/>
</dbReference>
<accession>A0A372JKR0</accession>
<keyword evidence="2 7" id="KW-0436">Ligase</keyword>
<evidence type="ECO:0000256" key="2">
    <source>
        <dbReference type="ARBA" id="ARBA00022598"/>
    </source>
</evidence>
<dbReference type="GO" id="GO:0043802">
    <property type="term" value="F:hydrogenobyrinic acid a,c-diamide synthase (glutamine-hydrolysing) activity"/>
    <property type="evidence" value="ECO:0007669"/>
    <property type="project" value="UniProtKB-UniRule"/>
</dbReference>
<comment type="catalytic activity">
    <reaction evidence="7">
        <text>hydrogenobyrinate + 2 L-glutamine + 2 ATP + 2 H2O = hydrogenobyrinate a,c-diamide + 2 L-glutamate + 2 ADP + 2 phosphate + 2 H(+)</text>
        <dbReference type="Rhea" id="RHEA:12544"/>
        <dbReference type="ChEBI" id="CHEBI:15377"/>
        <dbReference type="ChEBI" id="CHEBI:15378"/>
        <dbReference type="ChEBI" id="CHEBI:29985"/>
        <dbReference type="ChEBI" id="CHEBI:30616"/>
        <dbReference type="ChEBI" id="CHEBI:43474"/>
        <dbReference type="ChEBI" id="CHEBI:58359"/>
        <dbReference type="ChEBI" id="CHEBI:77873"/>
        <dbReference type="ChEBI" id="CHEBI:77874"/>
        <dbReference type="ChEBI" id="CHEBI:456216"/>
        <dbReference type="EC" id="6.3.5.9"/>
    </reaction>
</comment>
<dbReference type="InterPro" id="IPR029062">
    <property type="entry name" value="Class_I_gatase-like"/>
</dbReference>
<keyword evidence="4 7" id="KW-0067">ATP-binding</keyword>
<comment type="similarity">
    <text evidence="7">Belongs to the CobB/CbiA family.</text>
</comment>
<evidence type="ECO:0000313" key="11">
    <source>
        <dbReference type="Proteomes" id="UP000261811"/>
    </source>
</evidence>
<evidence type="ECO:0000256" key="4">
    <source>
        <dbReference type="ARBA" id="ARBA00022840"/>
    </source>
</evidence>
<dbReference type="OrthoDB" id="9764035at2"/>
<dbReference type="GO" id="GO:0009236">
    <property type="term" value="P:cobalamin biosynthetic process"/>
    <property type="evidence" value="ECO:0007669"/>
    <property type="project" value="UniProtKB-UniRule"/>
</dbReference>
<dbReference type="SUPFAM" id="SSF52317">
    <property type="entry name" value="Class I glutamine amidotransferase-like"/>
    <property type="match status" value="1"/>
</dbReference>
<dbReference type="CDD" id="cd05388">
    <property type="entry name" value="CobB_N"/>
    <property type="match status" value="1"/>
</dbReference>
<dbReference type="InterPro" id="IPR004484">
    <property type="entry name" value="CbiA/CobB_synth"/>
</dbReference>
<feature type="site" description="Increases nucleophilicity of active site Cys" evidence="7">
    <location>
        <position position="455"/>
    </location>
</feature>
<comment type="function">
    <text evidence="7">Catalyzes the ATP-dependent amidation of the two carboxylate groups at positions a and c of hydrogenobyrinate, using either L-glutamine or ammonia as the nitrogen source.</text>
</comment>
<dbReference type="EC" id="6.3.5.9" evidence="7"/>
<dbReference type="Gene3D" id="3.40.50.880">
    <property type="match status" value="1"/>
</dbReference>
<dbReference type="InterPro" id="IPR002586">
    <property type="entry name" value="CobQ/CobB/MinD/ParA_Nub-bd_dom"/>
</dbReference>
<dbReference type="SUPFAM" id="SSF52540">
    <property type="entry name" value="P-loop containing nucleoside triphosphate hydrolases"/>
    <property type="match status" value="1"/>
</dbReference>
<evidence type="ECO:0000256" key="6">
    <source>
        <dbReference type="ARBA" id="ARBA00022962"/>
    </source>
</evidence>
<dbReference type="UniPathway" id="UPA00148">
    <property type="reaction ID" value="UER00220"/>
</dbReference>